<dbReference type="AlphaFoldDB" id="A0A3M2QWF1"/>
<reference evidence="2 3" key="1">
    <citation type="submission" date="2017-06" db="EMBL/GenBank/DDBJ databases">
        <title>Comparative genomic analysis of Ambrosia Fusariam Clade fungi.</title>
        <authorList>
            <person name="Stajich J.E."/>
            <person name="Carrillo J."/>
            <person name="Kijimoto T."/>
            <person name="Eskalen A."/>
            <person name="O'Donnell K."/>
            <person name="Kasson M."/>
        </authorList>
    </citation>
    <scope>NUCLEOTIDE SEQUENCE [LARGE SCALE GENOMIC DNA]</scope>
    <source>
        <strain evidence="2">UCR3666</strain>
    </source>
</reference>
<dbReference type="Proteomes" id="UP000277212">
    <property type="component" value="Unassembled WGS sequence"/>
</dbReference>
<protein>
    <submittedName>
        <fullName evidence="2">Uncharacterized protein</fullName>
    </submittedName>
</protein>
<comment type="caution">
    <text evidence="2">The sequence shown here is derived from an EMBL/GenBank/DDBJ whole genome shotgun (WGS) entry which is preliminary data.</text>
</comment>
<organism evidence="2 3">
    <name type="scientific">Fusarium kuroshium</name>
    <dbReference type="NCBI Taxonomy" id="2010991"/>
    <lineage>
        <taxon>Eukaryota</taxon>
        <taxon>Fungi</taxon>
        <taxon>Dikarya</taxon>
        <taxon>Ascomycota</taxon>
        <taxon>Pezizomycotina</taxon>
        <taxon>Sordariomycetes</taxon>
        <taxon>Hypocreomycetidae</taxon>
        <taxon>Hypocreales</taxon>
        <taxon>Nectriaceae</taxon>
        <taxon>Fusarium</taxon>
        <taxon>Fusarium solani species complex</taxon>
    </lineage>
</organism>
<proteinExistence type="predicted"/>
<dbReference type="OrthoDB" id="2156052at2759"/>
<dbReference type="STRING" id="2010991.A0A3M2QWF1"/>
<gene>
    <name evidence="2" type="ORF">CDV36_016243</name>
</gene>
<feature type="region of interest" description="Disordered" evidence="1">
    <location>
        <begin position="147"/>
        <end position="167"/>
    </location>
</feature>
<name>A0A3M2QWF1_9HYPO</name>
<evidence type="ECO:0000313" key="2">
    <source>
        <dbReference type="EMBL" id="RMI97194.1"/>
    </source>
</evidence>
<dbReference type="EMBL" id="NKUJ01000845">
    <property type="protein sequence ID" value="RMI97194.1"/>
    <property type="molecule type" value="Genomic_DNA"/>
</dbReference>
<accession>A0A3M2QWF1</accession>
<keyword evidence="3" id="KW-1185">Reference proteome</keyword>
<sequence>MELWGELVQNDTIPTDPTEKLQYNAERLVSSAVVQAYDVVIKEGCAYSTLTNGFARVLLHVPYDDPATLYDHLCEPNGEIDGKDKQTLNRMLAIIKDRWLSQGDREQDKPAMLKEKLSFEEWKVVAVVQKILQPFKVASGQLQGEGIEGVAGKRSTSGGFDRETTAT</sequence>
<evidence type="ECO:0000313" key="3">
    <source>
        <dbReference type="Proteomes" id="UP000277212"/>
    </source>
</evidence>
<evidence type="ECO:0000256" key="1">
    <source>
        <dbReference type="SAM" id="MobiDB-lite"/>
    </source>
</evidence>